<dbReference type="InterPro" id="IPR019786">
    <property type="entry name" value="Zinc_finger_PHD-type_CS"/>
</dbReference>
<evidence type="ECO:0000256" key="5">
    <source>
        <dbReference type="ARBA" id="ARBA00022771"/>
    </source>
</evidence>
<keyword evidence="17" id="KW-1185">Reference proteome</keyword>
<dbReference type="InterPro" id="IPR024610">
    <property type="entry name" value="ING_N_histone-binding"/>
</dbReference>
<feature type="binding site" evidence="11">
    <location>
        <position position="415"/>
    </location>
    <ligand>
        <name>Zn(2+)</name>
        <dbReference type="ChEBI" id="CHEBI:29105"/>
        <label>2</label>
    </ligand>
</feature>
<feature type="compositionally biased region" description="Acidic residues" evidence="14">
    <location>
        <begin position="351"/>
        <end position="369"/>
    </location>
</feature>
<evidence type="ECO:0000256" key="9">
    <source>
        <dbReference type="ARBA" id="ARBA00023163"/>
    </source>
</evidence>
<feature type="compositionally biased region" description="Basic and acidic residues" evidence="14">
    <location>
        <begin position="312"/>
        <end position="323"/>
    </location>
</feature>
<feature type="binding site" evidence="11">
    <location>
        <position position="374"/>
    </location>
    <ligand>
        <name>Zn(2+)</name>
        <dbReference type="ChEBI" id="CHEBI:29105"/>
        <label>1</label>
    </ligand>
</feature>
<dbReference type="InterPro" id="IPR001965">
    <property type="entry name" value="Znf_PHD"/>
</dbReference>
<keyword evidence="10 13" id="KW-0539">Nucleus</keyword>
<feature type="binding site" evidence="11">
    <location>
        <position position="412"/>
    </location>
    <ligand>
        <name>Zn(2+)</name>
        <dbReference type="ChEBI" id="CHEBI:29105"/>
        <label>2</label>
    </ligand>
</feature>
<dbReference type="SUPFAM" id="SSF57903">
    <property type="entry name" value="FYVE/PHD zinc finger"/>
    <property type="match status" value="1"/>
</dbReference>
<evidence type="ECO:0000256" key="2">
    <source>
        <dbReference type="ARBA" id="ARBA00010210"/>
    </source>
</evidence>
<evidence type="ECO:0000256" key="6">
    <source>
        <dbReference type="ARBA" id="ARBA00022833"/>
    </source>
</evidence>
<name>A0AA36D833_9BILA</name>
<dbReference type="InterPro" id="IPR059153">
    <property type="entry name" value="NSD_PHD-1st"/>
</dbReference>
<gene>
    <name evidence="16" type="ORF">MSPICULIGERA_LOCUS19604</name>
</gene>
<keyword evidence="9" id="KW-0804">Transcription</keyword>
<dbReference type="SMART" id="SM00249">
    <property type="entry name" value="PHD"/>
    <property type="match status" value="1"/>
</dbReference>
<feature type="region of interest" description="Disordered" evidence="14">
    <location>
        <begin position="154"/>
        <end position="217"/>
    </location>
</feature>
<dbReference type="InterPro" id="IPR013083">
    <property type="entry name" value="Znf_RING/FYVE/PHD"/>
</dbReference>
<feature type="binding site" evidence="11">
    <location>
        <position position="396"/>
    </location>
    <ligand>
        <name>Zn(2+)</name>
        <dbReference type="ChEBI" id="CHEBI:29105"/>
        <label>1</label>
    </ligand>
</feature>
<feature type="region of interest" description="Disordered" evidence="14">
    <location>
        <begin position="265"/>
        <end position="370"/>
    </location>
</feature>
<feature type="compositionally biased region" description="Polar residues" evidence="14">
    <location>
        <begin position="164"/>
        <end position="173"/>
    </location>
</feature>
<evidence type="ECO:0000256" key="11">
    <source>
        <dbReference type="PIRSR" id="PIRSR628651-51"/>
    </source>
</evidence>
<feature type="binding site" evidence="11">
    <location>
        <position position="372"/>
    </location>
    <ligand>
        <name>Zn(2+)</name>
        <dbReference type="ChEBI" id="CHEBI:29105"/>
        <label>1</label>
    </ligand>
</feature>
<dbReference type="Pfam" id="PF23011">
    <property type="entry name" value="PHD-1st_NSD"/>
    <property type="match status" value="1"/>
</dbReference>
<evidence type="ECO:0000313" key="17">
    <source>
        <dbReference type="Proteomes" id="UP001177023"/>
    </source>
</evidence>
<feature type="binding site" evidence="11">
    <location>
        <position position="390"/>
    </location>
    <ligand>
        <name>Zn(2+)</name>
        <dbReference type="ChEBI" id="CHEBI:29105"/>
        <label>2</label>
    </ligand>
</feature>
<keyword evidence="8" id="KW-0805">Transcription regulation</keyword>
<keyword evidence="4 11" id="KW-0479">Metal-binding</keyword>
<feature type="binding site" evidence="11">
    <location>
        <position position="399"/>
    </location>
    <ligand>
        <name>Zn(2+)</name>
        <dbReference type="ChEBI" id="CHEBI:29105"/>
        <label>1</label>
    </ligand>
</feature>
<sequence>MHYVEDFLELVDGQPEAVDRCYDHLHRLDLECTKKQARVLALTEQLKDKTNTDKAVKLKLCSEVGETYLQLKQLTRQKIEAAERAENIIRTLADKVIKDEMQFKWDLEAENPGCTESIERNFVNYLLTEPFRRKQPPGPSQMDPSLFSDPIDRFAPYSPRPFGQRNQMVSSSAGRKAAKKQGTSRGRGRPTKYDEFSFDGVKEEDTDSRASSIKEDDSLSNLLDDDLNDLHDIFPQMPSPPREILDIMKDDAFGYEELGMMPLSPAASVSAPKNYGDRRSREGSTSSYTSAQRKSFIANDVSMHGRPRKLTSRVEEMLNDKREKDRRRHHSRDEEHSIRSMMDGRNQSETAGDDDEEEEEEEEEEDEESIWCVCKKPSDGDMIYCENEDCRIQWFHFECVGLSQAPIGHWFCPECSHARANNAY</sequence>
<feature type="binding site" evidence="11">
    <location>
        <position position="385"/>
    </location>
    <ligand>
        <name>Zn(2+)</name>
        <dbReference type="ChEBI" id="CHEBI:29105"/>
        <label>2</label>
    </ligand>
</feature>
<dbReference type="CDD" id="cd15505">
    <property type="entry name" value="PHD_ING"/>
    <property type="match status" value="1"/>
</dbReference>
<feature type="compositionally biased region" description="Basic and acidic residues" evidence="14">
    <location>
        <begin position="191"/>
        <end position="203"/>
    </location>
</feature>
<keyword evidence="3" id="KW-0341">Growth regulation</keyword>
<evidence type="ECO:0000256" key="12">
    <source>
        <dbReference type="PROSITE-ProRule" id="PRU00146"/>
    </source>
</evidence>
<evidence type="ECO:0000256" key="14">
    <source>
        <dbReference type="SAM" id="MobiDB-lite"/>
    </source>
</evidence>
<dbReference type="EMBL" id="CATQJA010002663">
    <property type="protein sequence ID" value="CAJ0581444.1"/>
    <property type="molecule type" value="Genomic_DNA"/>
</dbReference>
<keyword evidence="5 12" id="KW-0863">Zinc-finger</keyword>
<dbReference type="InterPro" id="IPR011011">
    <property type="entry name" value="Znf_FYVE_PHD"/>
</dbReference>
<dbReference type="Gene3D" id="3.30.40.10">
    <property type="entry name" value="Zinc/RING finger domain, C3HC4 (zinc finger)"/>
    <property type="match status" value="1"/>
</dbReference>
<comment type="function">
    <text evidence="13">Component of an histone acetyltransferase complex.</text>
</comment>
<evidence type="ECO:0000256" key="7">
    <source>
        <dbReference type="ARBA" id="ARBA00022853"/>
    </source>
</evidence>
<reference evidence="16" key="1">
    <citation type="submission" date="2023-06" db="EMBL/GenBank/DDBJ databases">
        <authorList>
            <person name="Delattre M."/>
        </authorList>
    </citation>
    <scope>NUCLEOTIDE SEQUENCE</scope>
    <source>
        <strain evidence="16">AF72</strain>
    </source>
</reference>
<dbReference type="GO" id="GO:0008270">
    <property type="term" value="F:zinc ion binding"/>
    <property type="evidence" value="ECO:0007669"/>
    <property type="project" value="UniProtKB-KW"/>
</dbReference>
<evidence type="ECO:0000256" key="1">
    <source>
        <dbReference type="ARBA" id="ARBA00004123"/>
    </source>
</evidence>
<evidence type="ECO:0000256" key="13">
    <source>
        <dbReference type="RuleBase" id="RU361213"/>
    </source>
</evidence>
<dbReference type="InterPro" id="IPR028651">
    <property type="entry name" value="ING_fam"/>
</dbReference>
<evidence type="ECO:0000259" key="15">
    <source>
        <dbReference type="PROSITE" id="PS50016"/>
    </source>
</evidence>
<dbReference type="Gene3D" id="6.10.140.1740">
    <property type="match status" value="1"/>
</dbReference>
<protein>
    <recommendedName>
        <fullName evidence="13">Inhibitor of growth protein</fullName>
    </recommendedName>
</protein>
<dbReference type="GO" id="GO:0006325">
    <property type="term" value="P:chromatin organization"/>
    <property type="evidence" value="ECO:0007669"/>
    <property type="project" value="UniProtKB-KW"/>
</dbReference>
<evidence type="ECO:0000256" key="10">
    <source>
        <dbReference type="ARBA" id="ARBA00023242"/>
    </source>
</evidence>
<evidence type="ECO:0000313" key="16">
    <source>
        <dbReference type="EMBL" id="CAJ0581444.1"/>
    </source>
</evidence>
<dbReference type="PROSITE" id="PS50016">
    <property type="entry name" value="ZF_PHD_2"/>
    <property type="match status" value="1"/>
</dbReference>
<keyword evidence="7 13" id="KW-0156">Chromatin regulator</keyword>
<dbReference type="PANTHER" id="PTHR10333:SF103">
    <property type="entry name" value="INHIBITOR OF GROWTH PROTEIN 3"/>
    <property type="match status" value="1"/>
</dbReference>
<comment type="subcellular location">
    <subcellularLocation>
        <location evidence="1 13">Nucleus</location>
    </subcellularLocation>
</comment>
<feature type="domain" description="PHD-type" evidence="15">
    <location>
        <begin position="369"/>
        <end position="418"/>
    </location>
</feature>
<comment type="subunit">
    <text evidence="13">Component of an histone acetyltransferase complex. Interacts with H3K4me3 and to a lesser extent with H3K4me2.</text>
</comment>
<accession>A0AA36D833</accession>
<dbReference type="Proteomes" id="UP001177023">
    <property type="component" value="Unassembled WGS sequence"/>
</dbReference>
<evidence type="ECO:0000256" key="8">
    <source>
        <dbReference type="ARBA" id="ARBA00023015"/>
    </source>
</evidence>
<dbReference type="AlphaFoldDB" id="A0AA36D833"/>
<dbReference type="GO" id="GO:0005634">
    <property type="term" value="C:nucleus"/>
    <property type="evidence" value="ECO:0007669"/>
    <property type="project" value="UniProtKB-SubCell"/>
</dbReference>
<proteinExistence type="inferred from homology"/>
<dbReference type="Pfam" id="PF12998">
    <property type="entry name" value="ING"/>
    <property type="match status" value="1"/>
</dbReference>
<dbReference type="PANTHER" id="PTHR10333">
    <property type="entry name" value="INHIBITOR OF GROWTH PROTEIN"/>
    <property type="match status" value="1"/>
</dbReference>
<evidence type="ECO:0000256" key="3">
    <source>
        <dbReference type="ARBA" id="ARBA00022604"/>
    </source>
</evidence>
<comment type="domain">
    <text evidence="13">The PHD-type zinc finger mediates the binding to H3K4me3.</text>
</comment>
<dbReference type="GO" id="GO:0035267">
    <property type="term" value="C:NuA4 histone acetyltransferase complex"/>
    <property type="evidence" value="ECO:0007669"/>
    <property type="project" value="TreeGrafter"/>
</dbReference>
<feature type="compositionally biased region" description="Polar residues" evidence="14">
    <location>
        <begin position="283"/>
        <end position="293"/>
    </location>
</feature>
<organism evidence="16 17">
    <name type="scientific">Mesorhabditis spiculigera</name>
    <dbReference type="NCBI Taxonomy" id="96644"/>
    <lineage>
        <taxon>Eukaryota</taxon>
        <taxon>Metazoa</taxon>
        <taxon>Ecdysozoa</taxon>
        <taxon>Nematoda</taxon>
        <taxon>Chromadorea</taxon>
        <taxon>Rhabditida</taxon>
        <taxon>Rhabditina</taxon>
        <taxon>Rhabditomorpha</taxon>
        <taxon>Rhabditoidea</taxon>
        <taxon>Rhabditidae</taxon>
        <taxon>Mesorhabditinae</taxon>
        <taxon>Mesorhabditis</taxon>
    </lineage>
</organism>
<comment type="similarity">
    <text evidence="2 13">Belongs to the ING family.</text>
</comment>
<dbReference type="PROSITE" id="PS01359">
    <property type="entry name" value="ZF_PHD_1"/>
    <property type="match status" value="1"/>
</dbReference>
<evidence type="ECO:0000256" key="4">
    <source>
        <dbReference type="ARBA" id="ARBA00022723"/>
    </source>
</evidence>
<feature type="non-terminal residue" evidence="16">
    <location>
        <position position="424"/>
    </location>
</feature>
<keyword evidence="6 11" id="KW-0862">Zinc</keyword>
<comment type="caution">
    <text evidence="16">The sequence shown here is derived from an EMBL/GenBank/DDBJ whole genome shotgun (WGS) entry which is preliminary data.</text>
</comment>
<dbReference type="InterPro" id="IPR019787">
    <property type="entry name" value="Znf_PHD-finger"/>
</dbReference>